<reference evidence="3 4" key="1">
    <citation type="journal article" date="2009" name="Science">
        <title>Green evolution and dynamic adaptations revealed by genomes of the marine picoeukaryotes Micromonas.</title>
        <authorList>
            <person name="Worden A.Z."/>
            <person name="Lee J.H."/>
            <person name="Mock T."/>
            <person name="Rouze P."/>
            <person name="Simmons M.P."/>
            <person name="Aerts A.L."/>
            <person name="Allen A.E."/>
            <person name="Cuvelier M.L."/>
            <person name="Derelle E."/>
            <person name="Everett M.V."/>
            <person name="Foulon E."/>
            <person name="Grimwood J."/>
            <person name="Gundlach H."/>
            <person name="Henrissat B."/>
            <person name="Napoli C."/>
            <person name="McDonald S.M."/>
            <person name="Parker M.S."/>
            <person name="Rombauts S."/>
            <person name="Salamov A."/>
            <person name="Von Dassow P."/>
            <person name="Badger J.H."/>
            <person name="Coutinho P.M."/>
            <person name="Demir E."/>
            <person name="Dubchak I."/>
            <person name="Gentemann C."/>
            <person name="Eikrem W."/>
            <person name="Gready J.E."/>
            <person name="John U."/>
            <person name="Lanier W."/>
            <person name="Lindquist E.A."/>
            <person name="Lucas S."/>
            <person name="Mayer K.F."/>
            <person name="Moreau H."/>
            <person name="Not F."/>
            <person name="Otillar R."/>
            <person name="Panaud O."/>
            <person name="Pangilinan J."/>
            <person name="Paulsen I."/>
            <person name="Piegu B."/>
            <person name="Poliakov A."/>
            <person name="Robbens S."/>
            <person name="Schmutz J."/>
            <person name="Toulza E."/>
            <person name="Wyss T."/>
            <person name="Zelensky A."/>
            <person name="Zhou K."/>
            <person name="Armbrust E.V."/>
            <person name="Bhattacharya D."/>
            <person name="Goodenough U.W."/>
            <person name="Van de Peer Y."/>
            <person name="Grigoriev I.V."/>
        </authorList>
    </citation>
    <scope>NUCLEOTIDE SEQUENCE [LARGE SCALE GENOMIC DNA]</scope>
    <source>
        <strain evidence="4">RCC299 / NOUM17</strain>
    </source>
</reference>
<evidence type="ECO:0000313" key="4">
    <source>
        <dbReference type="Proteomes" id="UP000002009"/>
    </source>
</evidence>
<organism evidence="3 4">
    <name type="scientific">Micromonas commoda (strain RCC299 / NOUM17 / CCMP2709)</name>
    <name type="common">Picoplanktonic green alga</name>
    <dbReference type="NCBI Taxonomy" id="296587"/>
    <lineage>
        <taxon>Eukaryota</taxon>
        <taxon>Viridiplantae</taxon>
        <taxon>Chlorophyta</taxon>
        <taxon>Mamiellophyceae</taxon>
        <taxon>Mamiellales</taxon>
        <taxon>Mamiellaceae</taxon>
        <taxon>Micromonas</taxon>
    </lineage>
</organism>
<dbReference type="PANTHER" id="PTHR12463:SF1">
    <property type="entry name" value="2-OXOGLUTARATE AND FE-DEPENDENT OXYGENASE FAMILY PROTEIN"/>
    <property type="match status" value="1"/>
</dbReference>
<name>C1FJU7_MICCC</name>
<dbReference type="GO" id="GO:0016491">
    <property type="term" value="F:oxidoreductase activity"/>
    <property type="evidence" value="ECO:0007669"/>
    <property type="project" value="TreeGrafter"/>
</dbReference>
<dbReference type="InterPro" id="IPR027450">
    <property type="entry name" value="AlkB-like"/>
</dbReference>
<dbReference type="InterPro" id="IPR032857">
    <property type="entry name" value="ALKBH4"/>
</dbReference>
<dbReference type="GeneID" id="8248036"/>
<dbReference type="OrthoDB" id="442860at2759"/>
<evidence type="ECO:0000313" key="3">
    <source>
        <dbReference type="EMBL" id="ACO70662.1"/>
    </source>
</evidence>
<evidence type="ECO:0000256" key="1">
    <source>
        <dbReference type="ARBA" id="ARBA00007879"/>
    </source>
</evidence>
<protein>
    <recommendedName>
        <fullName evidence="2">Alpha-ketoglutarate-dependent dioxygenase AlkB-like domain-containing protein</fullName>
    </recommendedName>
</protein>
<evidence type="ECO:0000259" key="2">
    <source>
        <dbReference type="Pfam" id="PF13532"/>
    </source>
</evidence>
<dbReference type="Proteomes" id="UP000002009">
    <property type="component" value="Chromosome 12"/>
</dbReference>
<keyword evidence="4" id="KW-1185">Reference proteome</keyword>
<dbReference type="RefSeq" id="XP_002509404.1">
    <property type="nucleotide sequence ID" value="XM_002509358.1"/>
</dbReference>
<dbReference type="SUPFAM" id="SSF51197">
    <property type="entry name" value="Clavaminate synthase-like"/>
    <property type="match status" value="1"/>
</dbReference>
<dbReference type="EMBL" id="CP001577">
    <property type="protein sequence ID" value="ACO70662.1"/>
    <property type="molecule type" value="Genomic_DNA"/>
</dbReference>
<dbReference type="GO" id="GO:0070988">
    <property type="term" value="P:demethylation"/>
    <property type="evidence" value="ECO:0007669"/>
    <property type="project" value="InterPro"/>
</dbReference>
<comment type="similarity">
    <text evidence="1">Belongs to the alkB family.</text>
</comment>
<dbReference type="Pfam" id="PF13532">
    <property type="entry name" value="2OG-FeII_Oxy_2"/>
    <property type="match status" value="1"/>
</dbReference>
<dbReference type="Gene3D" id="2.60.120.590">
    <property type="entry name" value="Alpha-ketoglutarate-dependent dioxygenase AlkB-like"/>
    <property type="match status" value="1"/>
</dbReference>
<dbReference type="PANTHER" id="PTHR12463">
    <property type="entry name" value="OXYGENASE-RELATED"/>
    <property type="match status" value="1"/>
</dbReference>
<dbReference type="eggNOG" id="ENOG502S13J">
    <property type="taxonomic scope" value="Eukaryota"/>
</dbReference>
<dbReference type="KEGG" id="mis:MICPUN_62859"/>
<proteinExistence type="inferred from homology"/>
<feature type="domain" description="Alpha-ketoglutarate-dependent dioxygenase AlkB-like" evidence="2">
    <location>
        <begin position="66"/>
        <end position="227"/>
    </location>
</feature>
<dbReference type="InterPro" id="IPR037151">
    <property type="entry name" value="AlkB-like_sf"/>
</dbReference>
<dbReference type="AlphaFoldDB" id="C1FJU7"/>
<dbReference type="OMA" id="MSENARY"/>
<sequence length="373" mass="41614">MDSNDTAAPTILRDVGGVPGVHVLLNAFTEATERLLFTSPQFFNRHAKNTEVRAGKQKAGWHRHASHPTFPEEHYKLSNLVIDSGLYPGLVYPDMLLAMTYRPKIETKGYDGPDKGPKFEKHFDSKYKWGETIIGVSLGAASCLRFFPAKGQTMNGPAFAPFGEFGKGLGASRVEGKRVEIELPRRSIYIMSGPSRTDWRHAISPIEDKSPPSLNWNPGFRRSLTMRTVKWYSNAVLQIRLRKARTNEDIPAAAALVKRINAQNVFKKGVSKAEMESFYPRGKKEAQQFAQEIESGELKGLRFTERELYVFQGAGRHLGGASGTSKRALPPLTKDEMRAARLRHLDPTAAAVESQEVIVIDDAESQEVIFIDD</sequence>
<dbReference type="GO" id="GO:0032451">
    <property type="term" value="F:demethylase activity"/>
    <property type="evidence" value="ECO:0007669"/>
    <property type="project" value="TreeGrafter"/>
</dbReference>
<gene>
    <name evidence="3" type="ORF">MICPUN_62859</name>
</gene>
<dbReference type="InParanoid" id="C1FJU7"/>
<accession>C1FJU7</accession>